<organism evidence="3">
    <name type="scientific">viral metagenome</name>
    <dbReference type="NCBI Taxonomy" id="1070528"/>
    <lineage>
        <taxon>unclassified sequences</taxon>
        <taxon>metagenomes</taxon>
        <taxon>organismal metagenomes</taxon>
    </lineage>
</organism>
<sequence length="198" mass="23215">MTDYWFKNPIILLKNTNEFFPKKDYNKIQKVNAIARLAIYYSIIIIVLKLDTKYLSVSICLLLLSYFLGVTDKFEDIINKENGTEKCTKPTKENPFMNFTVGDHMTNPNKTQACPLDNIRKEQLKLYRYNAIPDPADLYGKTVTDRNFYTMPSSTIINNQESFAKFVYGDFGKCKSEGKDCLKNRDNRFARGRYYYQY</sequence>
<dbReference type="EMBL" id="MN739566">
    <property type="protein sequence ID" value="QHT13372.1"/>
    <property type="molecule type" value="Genomic_DNA"/>
</dbReference>
<accession>A0A6C0DAF9</accession>
<proteinExistence type="predicted"/>
<name>A0A6C0DAF9_9ZZZZ</name>
<dbReference type="AlphaFoldDB" id="A0A6C0DAF9"/>
<evidence type="ECO:0000259" key="2">
    <source>
        <dbReference type="Pfam" id="PF19066"/>
    </source>
</evidence>
<protein>
    <recommendedName>
        <fullName evidence="2">Minor capsid protein P9 transmembrane helices domain-containing protein</fullName>
    </recommendedName>
</protein>
<keyword evidence="1" id="KW-0472">Membrane</keyword>
<dbReference type="InterPro" id="IPR043915">
    <property type="entry name" value="P9_TM"/>
</dbReference>
<feature type="domain" description="Minor capsid protein P9 transmembrane helices" evidence="2">
    <location>
        <begin position="5"/>
        <end position="67"/>
    </location>
</feature>
<dbReference type="Pfam" id="PF19066">
    <property type="entry name" value="P9_TM"/>
    <property type="match status" value="1"/>
</dbReference>
<keyword evidence="1" id="KW-0812">Transmembrane</keyword>
<evidence type="ECO:0000313" key="3">
    <source>
        <dbReference type="EMBL" id="QHT13372.1"/>
    </source>
</evidence>
<feature type="transmembrane region" description="Helical" evidence="1">
    <location>
        <begin position="31"/>
        <end position="48"/>
    </location>
</feature>
<reference evidence="3" key="1">
    <citation type="journal article" date="2020" name="Nature">
        <title>Giant virus diversity and host interactions through global metagenomics.</title>
        <authorList>
            <person name="Schulz F."/>
            <person name="Roux S."/>
            <person name="Paez-Espino D."/>
            <person name="Jungbluth S."/>
            <person name="Walsh D.A."/>
            <person name="Denef V.J."/>
            <person name="McMahon K.D."/>
            <person name="Konstantinidis K.T."/>
            <person name="Eloe-Fadrosh E.A."/>
            <person name="Kyrpides N.C."/>
            <person name="Woyke T."/>
        </authorList>
    </citation>
    <scope>NUCLEOTIDE SEQUENCE</scope>
    <source>
        <strain evidence="3">GVMAG-M-3300023174-131</strain>
    </source>
</reference>
<evidence type="ECO:0000256" key="1">
    <source>
        <dbReference type="SAM" id="Phobius"/>
    </source>
</evidence>
<keyword evidence="1" id="KW-1133">Transmembrane helix</keyword>
<feature type="transmembrane region" description="Helical" evidence="1">
    <location>
        <begin position="54"/>
        <end position="71"/>
    </location>
</feature>